<name>A0A158PQN2_BRUPA</name>
<dbReference type="WBParaSite" id="BPAG_0000803001-mRNA-1">
    <property type="protein sequence ID" value="BPAG_0000803001-mRNA-1"/>
    <property type="gene ID" value="BPAG_0000803001"/>
</dbReference>
<proteinExistence type="predicted"/>
<dbReference type="InterPro" id="IPR007319">
    <property type="entry name" value="WDR36/Utp21_C"/>
</dbReference>
<feature type="repeat" description="WD" evidence="3">
    <location>
        <begin position="490"/>
        <end position="531"/>
    </location>
</feature>
<protein>
    <submittedName>
        <fullName evidence="8">Utp21 domain-containing protein</fullName>
    </submittedName>
</protein>
<evidence type="ECO:0000313" key="7">
    <source>
        <dbReference type="Proteomes" id="UP000278627"/>
    </source>
</evidence>
<organism evidence="8">
    <name type="scientific">Brugia pahangi</name>
    <name type="common">Filarial nematode worm</name>
    <dbReference type="NCBI Taxonomy" id="6280"/>
    <lineage>
        <taxon>Eukaryota</taxon>
        <taxon>Metazoa</taxon>
        <taxon>Ecdysozoa</taxon>
        <taxon>Nematoda</taxon>
        <taxon>Chromadorea</taxon>
        <taxon>Rhabditida</taxon>
        <taxon>Spirurina</taxon>
        <taxon>Spiruromorpha</taxon>
        <taxon>Filarioidea</taxon>
        <taxon>Onchocercidae</taxon>
        <taxon>Brugia</taxon>
    </lineage>
</organism>
<dbReference type="InterPro" id="IPR019775">
    <property type="entry name" value="WD40_repeat_CS"/>
</dbReference>
<dbReference type="Gene3D" id="2.130.10.10">
    <property type="entry name" value="YVTN repeat-like/Quinoprotein amine dehydrogenase"/>
    <property type="match status" value="2"/>
</dbReference>
<dbReference type="GO" id="GO:0032040">
    <property type="term" value="C:small-subunit processome"/>
    <property type="evidence" value="ECO:0007669"/>
    <property type="project" value="InterPro"/>
</dbReference>
<keyword evidence="2" id="KW-0677">Repeat</keyword>
<dbReference type="InterPro" id="IPR015943">
    <property type="entry name" value="WD40/YVTN_repeat-like_dom_sf"/>
</dbReference>
<dbReference type="GO" id="GO:0006364">
    <property type="term" value="P:rRNA processing"/>
    <property type="evidence" value="ECO:0007669"/>
    <property type="project" value="InterPro"/>
</dbReference>
<dbReference type="Pfam" id="PF04192">
    <property type="entry name" value="Utp21"/>
    <property type="match status" value="1"/>
</dbReference>
<evidence type="ECO:0000313" key="6">
    <source>
        <dbReference type="EMBL" id="VDN89178.1"/>
    </source>
</evidence>
<gene>
    <name evidence="6" type="ORF">BPAG_LOCUS7992</name>
</gene>
<dbReference type="PROSITE" id="PS00678">
    <property type="entry name" value="WD_REPEATS_1"/>
    <property type="match status" value="1"/>
</dbReference>
<dbReference type="SMART" id="SM00320">
    <property type="entry name" value="WD40"/>
    <property type="match status" value="8"/>
</dbReference>
<dbReference type="AlphaFoldDB" id="A0A158PQN2"/>
<feature type="domain" description="WDR36/Utp21 N-terminal" evidence="5">
    <location>
        <begin position="38"/>
        <end position="301"/>
    </location>
</feature>
<feature type="domain" description="WDR36/Utp21 C-terminal" evidence="4">
    <location>
        <begin position="709"/>
        <end position="919"/>
    </location>
</feature>
<feature type="repeat" description="WD" evidence="3">
    <location>
        <begin position="574"/>
        <end position="615"/>
    </location>
</feature>
<evidence type="ECO:0000259" key="5">
    <source>
        <dbReference type="Pfam" id="PF25171"/>
    </source>
</evidence>
<dbReference type="PANTHER" id="PTHR22840:SF12">
    <property type="entry name" value="WD REPEAT-CONTAINING PROTEIN 36"/>
    <property type="match status" value="1"/>
</dbReference>
<reference evidence="6 7" key="2">
    <citation type="submission" date="2018-11" db="EMBL/GenBank/DDBJ databases">
        <authorList>
            <consortium name="Pathogen Informatics"/>
        </authorList>
    </citation>
    <scope>NUCLEOTIDE SEQUENCE [LARGE SCALE GENOMIC DNA]</scope>
</reference>
<evidence type="ECO:0000256" key="1">
    <source>
        <dbReference type="ARBA" id="ARBA00022574"/>
    </source>
</evidence>
<dbReference type="GO" id="GO:0034388">
    <property type="term" value="C:Pwp2p-containing subcomplex of 90S preribosome"/>
    <property type="evidence" value="ECO:0007669"/>
    <property type="project" value="TreeGrafter"/>
</dbReference>
<evidence type="ECO:0000313" key="8">
    <source>
        <dbReference type="WBParaSite" id="BPAG_0000803001-mRNA-1"/>
    </source>
</evidence>
<dbReference type="SUPFAM" id="SSF50978">
    <property type="entry name" value="WD40 repeat-like"/>
    <property type="match status" value="2"/>
</dbReference>
<dbReference type="InterPro" id="IPR059157">
    <property type="entry name" value="WDR36-Utp21_N"/>
</dbReference>
<keyword evidence="7" id="KW-1185">Reference proteome</keyword>
<dbReference type="Pfam" id="PF25171">
    <property type="entry name" value="Beta-prop_WDR36-Utp21_1st"/>
    <property type="match status" value="1"/>
</dbReference>
<reference evidence="8" key="1">
    <citation type="submission" date="2016-04" db="UniProtKB">
        <authorList>
            <consortium name="WormBaseParasite"/>
        </authorList>
    </citation>
    <scope>IDENTIFICATION</scope>
</reference>
<sequence length="923" mass="103697">MERQQSRLFIPYKALGEVCSSVPPAFRVLPRKRNESYVICAVENVVIQYLCENLRIISVSNVLPARINVVAADSHYIYAAIGTRIAILYLARQVKRWLETSDNVRWLLPFGDILVVVDVKNSIHVMDVDTGDELVLIETSGQFDCSAVAHPATYLNKVLLGSRQGTLRIVNIRTGKLIHEFGKLFKSEITVLEQSPAIDIVAVGLRNGQIVLHNIKFDEALQMYMQDAPVTSIAFRTDGEETMTTASENGTLAVWDLNKRSLLGQLPDAHCGSITGIYYVNGEPLMISAGVDNTLKTWINDMGDGMPRQLVLLDGHHKPVTAIKFVDNEIILSSSLDGSVRALSVLRDTYRQKLGNAGIMSRLKAKKKRRDIESIKLKPVIEMDVGLTREAAWDNVMCRHIDTTQVTTWTTRKQALGTYCVRLTEVSCSFLLLHKRFLTKPHLISASASAICISSCGNFGLIGYTTGHIDCFNLQSGHHRKTFICNKSDEKAHQSIVRGLALDTLNRQLVSAEHDGLIRFWSFRSTKLVAEMQVPSPIMRFSMSGNNSLLALGVGSGSIGVVDTLCRKVVRVVDGAHRSSLTALGFSPDSKWLISADDEGFIKVWDLITNSLIDVMKCDFYCISFCFSPSGEYLATCHYDQRSVYIWANKAWFTSVNALKALPLDYIPKDSLVLPLRRNLEDEVQCSVEGIELPTESACENIQKVKQVESLITLSGLAPSRWVNLPYLDVIRERNKPIEPVRKPKTAPFFLPSVSTLDGFEFEKTDVGADVIERRNVLMARRSVLEIESSFAETLLQASDDAHFITAFESLKWMSISSIDFQIRILPERVSCFFLHPYLALNSFLKMLLTVLRNHRDFELVQTYLAAFLKINRSKLWISCIKDDDLDKTLSKLSDELRMSWEEIDRLMLLNASLLQWIKTALL</sequence>
<dbReference type="InterPro" id="IPR036322">
    <property type="entry name" value="WD40_repeat_dom_sf"/>
</dbReference>
<dbReference type="Pfam" id="PF25168">
    <property type="entry name" value="Beta-prop_WDR36-Utp21_2nd"/>
    <property type="match status" value="1"/>
</dbReference>
<dbReference type="PANTHER" id="PTHR22840">
    <property type="entry name" value="WD REPEAT-CONTAINING PROTEIN 36"/>
    <property type="match status" value="1"/>
</dbReference>
<feature type="repeat" description="WD" evidence="3">
    <location>
        <begin position="223"/>
        <end position="265"/>
    </location>
</feature>
<dbReference type="PROSITE" id="PS50294">
    <property type="entry name" value="WD_REPEATS_REGION"/>
    <property type="match status" value="2"/>
</dbReference>
<evidence type="ECO:0000256" key="3">
    <source>
        <dbReference type="PROSITE-ProRule" id="PRU00221"/>
    </source>
</evidence>
<dbReference type="STRING" id="6280.A0A158PQN2"/>
<dbReference type="Proteomes" id="UP000278627">
    <property type="component" value="Unassembled WGS sequence"/>
</dbReference>
<dbReference type="PROSITE" id="PS50082">
    <property type="entry name" value="WD_REPEATS_2"/>
    <property type="match status" value="3"/>
</dbReference>
<evidence type="ECO:0000259" key="4">
    <source>
        <dbReference type="Pfam" id="PF04192"/>
    </source>
</evidence>
<keyword evidence="1 3" id="KW-0853">WD repeat</keyword>
<dbReference type="InterPro" id="IPR001680">
    <property type="entry name" value="WD40_rpt"/>
</dbReference>
<evidence type="ECO:0000256" key="2">
    <source>
        <dbReference type="ARBA" id="ARBA00022737"/>
    </source>
</evidence>
<dbReference type="EMBL" id="UZAD01013130">
    <property type="protein sequence ID" value="VDN89178.1"/>
    <property type="molecule type" value="Genomic_DNA"/>
</dbReference>
<accession>A0A158PQN2</accession>